<proteinExistence type="inferred from homology"/>
<dbReference type="SUPFAM" id="SSF56425">
    <property type="entry name" value="Succinate dehydrogenase/fumarate reductase flavoprotein, catalytic domain"/>
    <property type="match status" value="1"/>
</dbReference>
<dbReference type="InterPro" id="IPR050315">
    <property type="entry name" value="FAD-oxidoreductase_2"/>
</dbReference>
<dbReference type="SUPFAM" id="SSF51905">
    <property type="entry name" value="FAD/NAD(P)-binding domain"/>
    <property type="match status" value="1"/>
</dbReference>
<dbReference type="Pfam" id="PF00890">
    <property type="entry name" value="FAD_binding_2"/>
    <property type="match status" value="1"/>
</dbReference>
<sequence length="463" mass="49861">MASEFQTTPHDQIKATYDAVIVGSGGTGLTAAIQAHESGLDVAVFEKNVELGGNTNRASSGMNAAETNVQLHHGVIDNVADFYRETYKDGGKLNDKDMLGYFVYHSAPAISWLADHGIKLDDITVTGGMSKKRTHRPASMAPIGGFLVKSLLNVAAQQNIPVFNETKVDQLLQDATGRVNGIKLSLDGHSQEVKAKAVILATGGFGASKAYMKRYRPDLIDYKTTNQPGATGDGLELAEGVGAELMQMDLIQVHPTVQQDNPHVYLIGEAVRGEGAILVNAQGQRFVNELNTRKIVSNAITALPEQSAYLIFDQGIRDRVKAIEFYDKTGLVEHGDTIEALAQTLKMDPTVLKQTVSDWNQAVQDQNDEQFGRTTGMERDISQPGFFAIHIAPAIHYTMGGLHIDSKTHVLDGNGDVIEGLYAAGEVAGGLHGNNRVGGNSIAETIIFGRQAGLQVALWNSQK</sequence>
<comment type="caution">
    <text evidence="7">The sequence shown here is derived from an EMBL/GenBank/DDBJ whole genome shotgun (WGS) entry which is preliminary data.</text>
</comment>
<dbReference type="Proteomes" id="UP000051739">
    <property type="component" value="Unassembled WGS sequence"/>
</dbReference>
<keyword evidence="3 5" id="KW-0274">FAD</keyword>
<feature type="domain" description="FAD-dependent oxidoreductase 2 FAD-binding" evidence="6">
    <location>
        <begin position="18"/>
        <end position="442"/>
    </location>
</feature>
<dbReference type="InterPro" id="IPR027477">
    <property type="entry name" value="Succ_DH/fumarate_Rdtase_cat_sf"/>
</dbReference>
<evidence type="ECO:0000259" key="6">
    <source>
        <dbReference type="Pfam" id="PF00890"/>
    </source>
</evidence>
<evidence type="ECO:0000313" key="8">
    <source>
        <dbReference type="Proteomes" id="UP000051739"/>
    </source>
</evidence>
<evidence type="ECO:0000256" key="1">
    <source>
        <dbReference type="ARBA" id="ARBA00001974"/>
    </source>
</evidence>
<dbReference type="GO" id="GO:0010181">
    <property type="term" value="F:FMN binding"/>
    <property type="evidence" value="ECO:0007669"/>
    <property type="project" value="InterPro"/>
</dbReference>
<gene>
    <name evidence="7" type="ORF">FC60_GL000836</name>
</gene>
<comment type="cofactor">
    <cofactor evidence="1">
        <name>FAD</name>
        <dbReference type="ChEBI" id="CHEBI:57692"/>
    </cofactor>
</comment>
<keyword evidence="4 5" id="KW-0560">Oxidoreductase</keyword>
<dbReference type="Gene3D" id="3.50.50.60">
    <property type="entry name" value="FAD/NAD(P)-binding domain"/>
    <property type="match status" value="1"/>
</dbReference>
<evidence type="ECO:0000256" key="5">
    <source>
        <dbReference type="RuleBase" id="RU366062"/>
    </source>
</evidence>
<dbReference type="InterPro" id="IPR010960">
    <property type="entry name" value="Flavocytochrome_c"/>
</dbReference>
<dbReference type="PATRIC" id="fig|1423749.3.peg.842"/>
<evidence type="ECO:0000256" key="4">
    <source>
        <dbReference type="ARBA" id="ARBA00023002"/>
    </source>
</evidence>
<dbReference type="FunFam" id="3.90.700.10:FF:000007">
    <property type="entry name" value="NADH-dependent fumarate reductase"/>
    <property type="match status" value="1"/>
</dbReference>
<keyword evidence="2 5" id="KW-0285">Flavoprotein</keyword>
<dbReference type="EMBL" id="AZFN01000020">
    <property type="protein sequence ID" value="KRM01298.1"/>
    <property type="molecule type" value="Genomic_DNA"/>
</dbReference>
<dbReference type="GO" id="GO:0033765">
    <property type="term" value="F:steroid dehydrogenase activity, acting on the CH-CH group of donors"/>
    <property type="evidence" value="ECO:0007669"/>
    <property type="project" value="UniProtKB-ARBA"/>
</dbReference>
<protein>
    <submittedName>
        <fullName evidence="7">Fumarate reductase flavoprotein subunit</fullName>
    </submittedName>
</protein>
<keyword evidence="8" id="KW-1185">Reference proteome</keyword>
<evidence type="ECO:0000256" key="3">
    <source>
        <dbReference type="ARBA" id="ARBA00022827"/>
    </source>
</evidence>
<dbReference type="Gene3D" id="3.90.700.10">
    <property type="entry name" value="Succinate dehydrogenase/fumarate reductase flavoprotein, catalytic domain"/>
    <property type="match status" value="1"/>
</dbReference>
<name>A0A0R1V6Z2_9LACO</name>
<dbReference type="NCBIfam" id="NF005064">
    <property type="entry name" value="PRK06481.1"/>
    <property type="match status" value="1"/>
</dbReference>
<dbReference type="InterPro" id="IPR003953">
    <property type="entry name" value="FAD-dep_OxRdtase_2_FAD-bd"/>
</dbReference>
<dbReference type="NCBIfam" id="TIGR01813">
    <property type="entry name" value="flavo_cyto_c"/>
    <property type="match status" value="1"/>
</dbReference>
<comment type="similarity">
    <text evidence="5">Belongs to the FAD-dependent oxidoreductase 2 family. FRD/SDH subfamily.</text>
</comment>
<dbReference type="PANTHER" id="PTHR43400">
    <property type="entry name" value="FUMARATE REDUCTASE"/>
    <property type="match status" value="1"/>
</dbReference>
<dbReference type="InterPro" id="IPR036188">
    <property type="entry name" value="FAD/NAD-bd_sf"/>
</dbReference>
<dbReference type="AlphaFoldDB" id="A0A0R1V6Z2"/>
<accession>A0A0R1V6Z2</accession>
<organism evidence="7 8">
    <name type="scientific">Limosilactobacillus gastricus DSM 16045</name>
    <dbReference type="NCBI Taxonomy" id="1423749"/>
    <lineage>
        <taxon>Bacteria</taxon>
        <taxon>Bacillati</taxon>
        <taxon>Bacillota</taxon>
        <taxon>Bacilli</taxon>
        <taxon>Lactobacillales</taxon>
        <taxon>Lactobacillaceae</taxon>
        <taxon>Limosilactobacillus</taxon>
    </lineage>
</organism>
<evidence type="ECO:0000313" key="7">
    <source>
        <dbReference type="EMBL" id="KRM01298.1"/>
    </source>
</evidence>
<evidence type="ECO:0000256" key="2">
    <source>
        <dbReference type="ARBA" id="ARBA00022630"/>
    </source>
</evidence>
<dbReference type="PANTHER" id="PTHR43400:SF7">
    <property type="entry name" value="FAD-DEPENDENT OXIDOREDUCTASE 2 FAD BINDING DOMAIN-CONTAINING PROTEIN"/>
    <property type="match status" value="1"/>
</dbReference>
<reference evidence="7 8" key="1">
    <citation type="journal article" date="2015" name="Genome Announc.">
        <title>Expanding the biotechnology potential of lactobacilli through comparative genomics of 213 strains and associated genera.</title>
        <authorList>
            <person name="Sun Z."/>
            <person name="Harris H.M."/>
            <person name="McCann A."/>
            <person name="Guo C."/>
            <person name="Argimon S."/>
            <person name="Zhang W."/>
            <person name="Yang X."/>
            <person name="Jeffery I.B."/>
            <person name="Cooney J.C."/>
            <person name="Kagawa T.F."/>
            <person name="Liu W."/>
            <person name="Song Y."/>
            <person name="Salvetti E."/>
            <person name="Wrobel A."/>
            <person name="Rasinkangas P."/>
            <person name="Parkhill J."/>
            <person name="Rea M.C."/>
            <person name="O'Sullivan O."/>
            <person name="Ritari J."/>
            <person name="Douillard F.P."/>
            <person name="Paul Ross R."/>
            <person name="Yang R."/>
            <person name="Briner A.E."/>
            <person name="Felis G.E."/>
            <person name="de Vos W.M."/>
            <person name="Barrangou R."/>
            <person name="Klaenhammer T.R."/>
            <person name="Caufield P.W."/>
            <person name="Cui Y."/>
            <person name="Zhang H."/>
            <person name="O'Toole P.W."/>
        </authorList>
    </citation>
    <scope>NUCLEOTIDE SEQUENCE [LARGE SCALE GENOMIC DNA]</scope>
    <source>
        <strain evidence="7 8">DSM 16045</strain>
    </source>
</reference>
<dbReference type="RefSeq" id="WP_056937749.1">
    <property type="nucleotide sequence ID" value="NZ_AZFN01000020.1"/>
</dbReference>